<dbReference type="CDD" id="cd03057">
    <property type="entry name" value="GST_N_Beta"/>
    <property type="match status" value="1"/>
</dbReference>
<dbReference type="SFLD" id="SFLDG00358">
    <property type="entry name" value="Main_(cytGST)"/>
    <property type="match status" value="1"/>
</dbReference>
<dbReference type="InterPro" id="IPR004045">
    <property type="entry name" value="Glutathione_S-Trfase_N"/>
</dbReference>
<keyword evidence="5" id="KW-1185">Reference proteome</keyword>
<dbReference type="Gene3D" id="1.20.1050.10">
    <property type="match status" value="1"/>
</dbReference>
<dbReference type="Pfam" id="PF02798">
    <property type="entry name" value="GST_N"/>
    <property type="match status" value="1"/>
</dbReference>
<dbReference type="InterPro" id="IPR040079">
    <property type="entry name" value="Glutathione_S-Trfase"/>
</dbReference>
<dbReference type="Proteomes" id="UP001597294">
    <property type="component" value="Unassembled WGS sequence"/>
</dbReference>
<dbReference type="PANTHER" id="PTHR44051">
    <property type="entry name" value="GLUTATHIONE S-TRANSFERASE-RELATED"/>
    <property type="match status" value="1"/>
</dbReference>
<dbReference type="SFLD" id="SFLDS00019">
    <property type="entry name" value="Glutathione_Transferase_(cytos"/>
    <property type="match status" value="1"/>
</dbReference>
<dbReference type="Pfam" id="PF00043">
    <property type="entry name" value="GST_C"/>
    <property type="match status" value="1"/>
</dbReference>
<dbReference type="RefSeq" id="WP_380248348.1">
    <property type="nucleotide sequence ID" value="NZ_JBHUII010000001.1"/>
</dbReference>
<dbReference type="SFLD" id="SFLDG01150">
    <property type="entry name" value="Main.1:_Beta-like"/>
    <property type="match status" value="1"/>
</dbReference>
<evidence type="ECO:0000313" key="4">
    <source>
        <dbReference type="EMBL" id="MFD2204601.1"/>
    </source>
</evidence>
<reference evidence="5" key="1">
    <citation type="journal article" date="2019" name="Int. J. Syst. Evol. Microbiol.">
        <title>The Global Catalogue of Microorganisms (GCM) 10K type strain sequencing project: providing services to taxonomists for standard genome sequencing and annotation.</title>
        <authorList>
            <consortium name="The Broad Institute Genomics Platform"/>
            <consortium name="The Broad Institute Genome Sequencing Center for Infectious Disease"/>
            <person name="Wu L."/>
            <person name="Ma J."/>
        </authorList>
    </citation>
    <scope>NUCLEOTIDE SEQUENCE [LARGE SCALE GENOMIC DNA]</scope>
    <source>
        <strain evidence="5">CGMCC 4.7192</strain>
    </source>
</reference>
<dbReference type="CDD" id="cd03188">
    <property type="entry name" value="GST_C_Beta"/>
    <property type="match status" value="1"/>
</dbReference>
<dbReference type="PANTHER" id="PTHR44051:SF8">
    <property type="entry name" value="GLUTATHIONE S-TRANSFERASE GSTA"/>
    <property type="match status" value="1"/>
</dbReference>
<feature type="domain" description="GST C-terminal" evidence="3">
    <location>
        <begin position="87"/>
        <end position="212"/>
    </location>
</feature>
<organism evidence="4 5">
    <name type="scientific">Kiloniella antarctica</name>
    <dbReference type="NCBI Taxonomy" id="1550907"/>
    <lineage>
        <taxon>Bacteria</taxon>
        <taxon>Pseudomonadati</taxon>
        <taxon>Pseudomonadota</taxon>
        <taxon>Alphaproteobacteria</taxon>
        <taxon>Rhodospirillales</taxon>
        <taxon>Kiloniellaceae</taxon>
        <taxon>Kiloniella</taxon>
    </lineage>
</organism>
<name>A0ABW5BIK8_9PROT</name>
<dbReference type="Gene3D" id="3.40.30.10">
    <property type="entry name" value="Glutaredoxin"/>
    <property type="match status" value="1"/>
</dbReference>
<gene>
    <name evidence="4" type="ORF">ACFSKO_03215</name>
</gene>
<dbReference type="EMBL" id="JBHUII010000001">
    <property type="protein sequence ID" value="MFD2204601.1"/>
    <property type="molecule type" value="Genomic_DNA"/>
</dbReference>
<evidence type="ECO:0000259" key="2">
    <source>
        <dbReference type="PROSITE" id="PS50404"/>
    </source>
</evidence>
<protein>
    <submittedName>
        <fullName evidence="4">Glutathione S-transferase family protein</fullName>
    </submittedName>
</protein>
<dbReference type="InterPro" id="IPR036282">
    <property type="entry name" value="Glutathione-S-Trfase_C_sf"/>
</dbReference>
<dbReference type="InterPro" id="IPR010987">
    <property type="entry name" value="Glutathione-S-Trfase_C-like"/>
</dbReference>
<accession>A0ABW5BIK8</accession>
<dbReference type="PROSITE" id="PS50404">
    <property type="entry name" value="GST_NTER"/>
    <property type="match status" value="1"/>
</dbReference>
<evidence type="ECO:0000313" key="5">
    <source>
        <dbReference type="Proteomes" id="UP001597294"/>
    </source>
</evidence>
<feature type="domain" description="GST N-terminal" evidence="2">
    <location>
        <begin position="1"/>
        <end position="81"/>
    </location>
</feature>
<dbReference type="SUPFAM" id="SSF47616">
    <property type="entry name" value="GST C-terminal domain-like"/>
    <property type="match status" value="1"/>
</dbReference>
<dbReference type="InterPro" id="IPR036249">
    <property type="entry name" value="Thioredoxin-like_sf"/>
</dbReference>
<dbReference type="InterPro" id="IPR004046">
    <property type="entry name" value="GST_C"/>
</dbReference>
<proteinExistence type="inferred from homology"/>
<evidence type="ECO:0000256" key="1">
    <source>
        <dbReference type="RuleBase" id="RU003494"/>
    </source>
</evidence>
<comment type="similarity">
    <text evidence="1">Belongs to the GST superfamily.</text>
</comment>
<sequence length="212" mass="24113">MGYKLYYASGSAAMGTRVLLEEISVSYELIPTKISSDKTRSPELLALNPNGWVPVLICDDITMYEGAAIAMFLCARHPEVRLAPKIDDPEYGLYLQTLVYFSSSVQNAFQLNYYPERFANTSADEPSAQRRGIRRLRETWKVIDDQIGSNEWVLGDQFSAVDIYLFMLTTWLDPLRGHPSTDAFPNVKRIANTVMARPSVQLVYDQWITENK</sequence>
<dbReference type="PROSITE" id="PS50405">
    <property type="entry name" value="GST_CTER"/>
    <property type="match status" value="1"/>
</dbReference>
<evidence type="ECO:0000259" key="3">
    <source>
        <dbReference type="PROSITE" id="PS50405"/>
    </source>
</evidence>
<dbReference type="SUPFAM" id="SSF52833">
    <property type="entry name" value="Thioredoxin-like"/>
    <property type="match status" value="1"/>
</dbReference>
<comment type="caution">
    <text evidence="4">The sequence shown here is derived from an EMBL/GenBank/DDBJ whole genome shotgun (WGS) entry which is preliminary data.</text>
</comment>